<feature type="region of interest" description="Disordered" evidence="3">
    <location>
        <begin position="455"/>
        <end position="475"/>
    </location>
</feature>
<dbReference type="EMBL" id="JAGHKP010000004">
    <property type="protein sequence ID" value="MBO9154705.1"/>
    <property type="molecule type" value="Genomic_DNA"/>
</dbReference>
<dbReference type="RefSeq" id="WP_209147819.1">
    <property type="nucleotide sequence ID" value="NZ_JAGHKP010000004.1"/>
</dbReference>
<evidence type="ECO:0000256" key="2">
    <source>
        <dbReference type="ARBA" id="ARBA00022801"/>
    </source>
</evidence>
<protein>
    <submittedName>
        <fullName evidence="5">Sulfatase</fullName>
    </submittedName>
</protein>
<evidence type="ECO:0000313" key="6">
    <source>
        <dbReference type="Proteomes" id="UP000679126"/>
    </source>
</evidence>
<dbReference type="InterPro" id="IPR052701">
    <property type="entry name" value="GAG_Ulvan_Degrading_Sulfatases"/>
</dbReference>
<dbReference type="Gene3D" id="3.40.720.10">
    <property type="entry name" value="Alkaline Phosphatase, subunit A"/>
    <property type="match status" value="1"/>
</dbReference>
<dbReference type="SUPFAM" id="SSF53649">
    <property type="entry name" value="Alkaline phosphatase-like"/>
    <property type="match status" value="1"/>
</dbReference>
<dbReference type="PANTHER" id="PTHR43751">
    <property type="entry name" value="SULFATASE"/>
    <property type="match status" value="1"/>
</dbReference>
<dbReference type="Proteomes" id="UP000679126">
    <property type="component" value="Unassembled WGS sequence"/>
</dbReference>
<comment type="caution">
    <text evidence="5">The sequence shown here is derived from an EMBL/GenBank/DDBJ whole genome shotgun (WGS) entry which is preliminary data.</text>
</comment>
<dbReference type="Pfam" id="PF00884">
    <property type="entry name" value="Sulfatase"/>
    <property type="match status" value="1"/>
</dbReference>
<organism evidence="5 6">
    <name type="scientific">Chitinophaga chungangae</name>
    <dbReference type="NCBI Taxonomy" id="2821488"/>
    <lineage>
        <taxon>Bacteria</taxon>
        <taxon>Pseudomonadati</taxon>
        <taxon>Bacteroidota</taxon>
        <taxon>Chitinophagia</taxon>
        <taxon>Chitinophagales</taxon>
        <taxon>Chitinophagaceae</taxon>
        <taxon>Chitinophaga</taxon>
    </lineage>
</organism>
<evidence type="ECO:0000256" key="1">
    <source>
        <dbReference type="ARBA" id="ARBA00008779"/>
    </source>
</evidence>
<evidence type="ECO:0000313" key="5">
    <source>
        <dbReference type="EMBL" id="MBO9154705.1"/>
    </source>
</evidence>
<dbReference type="PANTHER" id="PTHR43751:SF1">
    <property type="entry name" value="SULFATASE ATSG-RELATED"/>
    <property type="match status" value="1"/>
</dbReference>
<name>A0ABS3YJT1_9BACT</name>
<evidence type="ECO:0000256" key="3">
    <source>
        <dbReference type="SAM" id="MobiDB-lite"/>
    </source>
</evidence>
<proteinExistence type="inferred from homology"/>
<dbReference type="CDD" id="cd16027">
    <property type="entry name" value="SGSH"/>
    <property type="match status" value="1"/>
</dbReference>
<dbReference type="PROSITE" id="PS00523">
    <property type="entry name" value="SULFATASE_1"/>
    <property type="match status" value="1"/>
</dbReference>
<reference evidence="6" key="1">
    <citation type="submission" date="2021-03" db="EMBL/GenBank/DDBJ databases">
        <title>Assistant Professor.</title>
        <authorList>
            <person name="Huq M.A."/>
        </authorList>
    </citation>
    <scope>NUCLEOTIDE SEQUENCE [LARGE SCALE GENOMIC DNA]</scope>
    <source>
        <strain evidence="6">MAH-28</strain>
    </source>
</reference>
<gene>
    <name evidence="5" type="ORF">J7I43_20935</name>
</gene>
<feature type="domain" description="Sulfatase N-terminal" evidence="4">
    <location>
        <begin position="32"/>
        <end position="309"/>
    </location>
</feature>
<dbReference type="InterPro" id="IPR017850">
    <property type="entry name" value="Alkaline_phosphatase_core_sf"/>
</dbReference>
<sequence>MNRTILAFFICIHLAVPAGAQKTKPQPGKGYNIVLFIADDLGVNDITPYGNKIVHTPNLEKFSKESLLFKKAFAGSPTCGPSRSTIFTGLMPIRHGGHGNHSGVSPGTRSLVQYLQPLGYRVAIAGKLHVGPEEIFPFEHVSKTNVPEPGHEKKPGLNYDLNMGPVDQWLRRQQKDTPFMLIVADHSPHVVWPEKYTYDPDKVDIPGKHIDTKETRVARARYYTDISKMDNNLGRLLSSLEKNGLAENTIVIFTADQGPQWPFAKWNLYDDGIATPLMVRWPGTIKGGGQTSALVSLADLTPTIVEAAGGEAPRDIDGQSFLPVLTGAKDTHSEYVFATHTGDKMMNRAPARMLRTERYKYILNLAPEILYTTHIDLAKDHDGGREYWDSWRAKSFAGPHAAAVLWRYHNRPEEELYDLETDPQELHNLAADPGYAELIARYRIKMAEWRTQQHDSFTGPEEIKETPQKGKKPVAPYVFLD</sequence>
<comment type="similarity">
    <text evidence="1">Belongs to the sulfatase family.</text>
</comment>
<accession>A0ABS3YJT1</accession>
<keyword evidence="2" id="KW-0378">Hydrolase</keyword>
<keyword evidence="6" id="KW-1185">Reference proteome</keyword>
<evidence type="ECO:0000259" key="4">
    <source>
        <dbReference type="Pfam" id="PF00884"/>
    </source>
</evidence>
<dbReference type="InterPro" id="IPR024607">
    <property type="entry name" value="Sulfatase_CS"/>
</dbReference>
<dbReference type="InterPro" id="IPR000917">
    <property type="entry name" value="Sulfatase_N"/>
</dbReference>